<reference evidence="2 3" key="1">
    <citation type="submission" date="2018-06" db="EMBL/GenBank/DDBJ databases">
        <authorList>
            <consortium name="Pathogen Informatics"/>
            <person name="Doyle S."/>
        </authorList>
    </citation>
    <scope>NUCLEOTIDE SEQUENCE [LARGE SCALE GENOMIC DNA]</scope>
    <source>
        <strain evidence="2 3">NCTC12224</strain>
    </source>
</reference>
<dbReference type="Pfam" id="PF05738">
    <property type="entry name" value="Cna_B"/>
    <property type="match status" value="1"/>
</dbReference>
<dbReference type="EMBL" id="UHFN01000007">
    <property type="protein sequence ID" value="SUN60486.1"/>
    <property type="molecule type" value="Genomic_DNA"/>
</dbReference>
<dbReference type="SUPFAM" id="SSF53300">
    <property type="entry name" value="vWA-like"/>
    <property type="match status" value="1"/>
</dbReference>
<dbReference type="PROSITE" id="PS50234">
    <property type="entry name" value="VWFA"/>
    <property type="match status" value="1"/>
</dbReference>
<protein>
    <submittedName>
        <fullName evidence="2">Fimbrial structural subunit protein FszD</fullName>
    </submittedName>
</protein>
<dbReference type="PROSITE" id="PS51257">
    <property type="entry name" value="PROKAR_LIPOPROTEIN"/>
    <property type="match status" value="1"/>
</dbReference>
<dbReference type="InterPro" id="IPR055384">
    <property type="entry name" value="DUF7604"/>
</dbReference>
<gene>
    <name evidence="2" type="primary">fszD</name>
    <name evidence="2" type="ORF">NCTC12224_00907</name>
</gene>
<dbReference type="CDD" id="cd00198">
    <property type="entry name" value="vWFA"/>
    <property type="match status" value="1"/>
</dbReference>
<dbReference type="InterPro" id="IPR008454">
    <property type="entry name" value="Collagen-bd_Cna-like_B-typ_dom"/>
</dbReference>
<keyword evidence="3" id="KW-1185">Reference proteome</keyword>
<organism evidence="2 3">
    <name type="scientific">Streptococcus hyointestinalis</name>
    <dbReference type="NCBI Taxonomy" id="1337"/>
    <lineage>
        <taxon>Bacteria</taxon>
        <taxon>Bacillati</taxon>
        <taxon>Bacillota</taxon>
        <taxon>Bacilli</taxon>
        <taxon>Lactobacillales</taxon>
        <taxon>Streptococcaceae</taxon>
        <taxon>Streptococcus</taxon>
    </lineage>
</organism>
<dbReference type="OrthoDB" id="2204308at2"/>
<name>A0A380K8M6_9STRE</name>
<evidence type="ECO:0000259" key="1">
    <source>
        <dbReference type="PROSITE" id="PS50234"/>
    </source>
</evidence>
<dbReference type="InterPro" id="IPR036465">
    <property type="entry name" value="vWFA_dom_sf"/>
</dbReference>
<dbReference type="InterPro" id="IPR002035">
    <property type="entry name" value="VWF_A"/>
</dbReference>
<dbReference type="InterPro" id="IPR055382">
    <property type="entry name" value="DUF7601"/>
</dbReference>
<dbReference type="Pfam" id="PF24547">
    <property type="entry name" value="DUF7601"/>
    <property type="match status" value="2"/>
</dbReference>
<dbReference type="Proteomes" id="UP000254924">
    <property type="component" value="Unassembled WGS sequence"/>
</dbReference>
<dbReference type="InterPro" id="IPR051266">
    <property type="entry name" value="CLCR"/>
</dbReference>
<dbReference type="Gene3D" id="2.60.40.1140">
    <property type="entry name" value="Collagen-binding surface protein Cna, B-type domain"/>
    <property type="match status" value="3"/>
</dbReference>
<evidence type="ECO:0000313" key="2">
    <source>
        <dbReference type="EMBL" id="SUN60486.1"/>
    </source>
</evidence>
<dbReference type="SMART" id="SM00327">
    <property type="entry name" value="VWA"/>
    <property type="match status" value="1"/>
</dbReference>
<dbReference type="Pfam" id="PF24558">
    <property type="entry name" value="DUF7604"/>
    <property type="match status" value="1"/>
</dbReference>
<dbReference type="Gene3D" id="3.40.50.410">
    <property type="entry name" value="von Willebrand factor, type A domain"/>
    <property type="match status" value="1"/>
</dbReference>
<dbReference type="Pfam" id="PF13519">
    <property type="entry name" value="VWA_2"/>
    <property type="match status" value="1"/>
</dbReference>
<feature type="domain" description="VWFA" evidence="1">
    <location>
        <begin position="74"/>
        <end position="300"/>
    </location>
</feature>
<sequence>MIIKDSIRFVIASIAMVLFVLFGCGARTVYAETSVPKPEMKKSITCTDKENDIYELSLSMQTTSEIINQTAPLDVIFVADLSGSMDEKLSQIGGARTTRLEALKNALAADGGLIENVLSNSNNRLSIISFAGGTKDTDNNHSDSPYNDAKTVLSWSNDITKAKKNANELAVPKNGDTGTNISAGLYEAEQVLKSARDEAKKVIVLLTDGEANMYYDDNGDTQYESNNPSESFVKEINESLKKEVNKLKAHKLDGFYSIAFAGKTAITSLEVIHAALGNDVANATFTAGNESDLLKCFEKITEITKTLMFQHVVITDILSDWVELVSDEVSDFSVVKKTYNSAGEVTNSKELTEGFTIKITTTENDKTQVQAVFNEDYVFDDCCTYILKFKVRISQDGYDEFADTGCDQLPSNAGATVSYTYDSHTQEIPFEEKPQVNSVTLEIPVKVEWDLLTDGKIPETSVTVELFQDEKEKSYRTESVGADESWQGTFTKLAKGHEYKKAKAEEIEGFTVTTELKEENGKKYFLVKYVQLPSLTISKTLIEEGKEVESGDSGEPFVMTVTLKDKEGKALTGEYGGQTFTNGQTTVSVSAGKSIKLAYLPRGTQYTVVETDSSSAGYDVAYENKEGKLEKTDQTVTVTNTKLPSLTISKTVAGDYGDKGREFAFTIKLTKDGSDVSGQFTMTKGEEDSEVTFDNGTATVTLKHDESVVIKDLPLGADYTVEETAESRSGYTVTYNGTNDKATGKLTKSATVAVVNTMGDISSTGGNSSHGSAVKLGVIGGLAVLVTLALVARKVRKDDL</sequence>
<proteinExistence type="predicted"/>
<accession>A0A380K8M6</accession>
<dbReference type="AlphaFoldDB" id="A0A380K8M6"/>
<dbReference type="PANTHER" id="PTHR10579:SF43">
    <property type="entry name" value="ZINC FINGER (C3HC4-TYPE RING FINGER) FAMILY PROTEIN"/>
    <property type="match status" value="1"/>
</dbReference>
<evidence type="ECO:0000313" key="3">
    <source>
        <dbReference type="Proteomes" id="UP000254924"/>
    </source>
</evidence>
<dbReference type="PANTHER" id="PTHR10579">
    <property type="entry name" value="CALCIUM-ACTIVATED CHLORIDE CHANNEL REGULATOR"/>
    <property type="match status" value="1"/>
</dbReference>